<evidence type="ECO:0000313" key="1">
    <source>
        <dbReference type="EMBL" id="AFY63025.1"/>
    </source>
</evidence>
<proteinExistence type="predicted"/>
<dbReference type="RefSeq" id="WP_015231144.1">
    <property type="nucleotide sequence ID" value="NC_019795.1"/>
</dbReference>
<dbReference type="EMBL" id="JX294733">
    <property type="protein sequence ID" value="AFY63025.1"/>
    <property type="molecule type" value="Genomic_DNA"/>
</dbReference>
<gene>
    <name evidence="1" type="primary">copG</name>
    <name evidence="1" type="ORF">pMG2C-1_1</name>
</gene>
<dbReference type="AlphaFoldDB" id="K9RZP7"/>
<protein>
    <submittedName>
        <fullName evidence="1">Plasmid copy number control protein</fullName>
    </submittedName>
</protein>
<name>K9RZP7_9MOLU</name>
<organism evidence="1">
    <name type="scientific">Mycoplasma cottewii</name>
    <dbReference type="NCBI Taxonomy" id="51364"/>
    <lineage>
        <taxon>Bacteria</taxon>
        <taxon>Bacillati</taxon>
        <taxon>Mycoplasmatota</taxon>
        <taxon>Mollicutes</taxon>
        <taxon>Mycoplasmataceae</taxon>
        <taxon>Mycoplasma</taxon>
    </lineage>
</organism>
<sequence>MDKKVSFLLDDETHARIKAKAKSKNMTLASYVKYILFSSDELK</sequence>
<keyword evidence="1" id="KW-0614">Plasmid</keyword>
<accession>K9RZP7</accession>
<geneLocation type="plasmid" evidence="1">
    <name>pMG2C-1</name>
</geneLocation>
<reference evidence="1" key="1">
    <citation type="journal article" date="2012" name="BMC Microbiol.">
        <title>Distribution and diversity of mycoplasma plasmids: lessons from cryptic genetic elements.</title>
        <authorList>
            <person name="Breton M."/>
            <person name="Tardy F."/>
            <person name="Dordet-Frisoni E."/>
            <person name="Sagne E."/>
            <person name="Mick V."/>
            <person name="Renaudin J."/>
            <person name="Sirand-Pugnet P."/>
            <person name="Citti C."/>
            <person name="Blanchard A."/>
        </authorList>
    </citation>
    <scope>NUCLEOTIDE SEQUENCE</scope>
    <source>
        <strain evidence="1">VIS</strain>
        <plasmid evidence="1">pMG2C-1</plasmid>
    </source>
</reference>